<comment type="caution">
    <text evidence="1">The sequence shown here is derived from an EMBL/GenBank/DDBJ whole genome shotgun (WGS) entry which is preliminary data.</text>
</comment>
<organism evidence="1">
    <name type="scientific">marine sediment metagenome</name>
    <dbReference type="NCBI Taxonomy" id="412755"/>
    <lineage>
        <taxon>unclassified sequences</taxon>
        <taxon>metagenomes</taxon>
        <taxon>ecological metagenomes</taxon>
    </lineage>
</organism>
<protein>
    <submittedName>
        <fullName evidence="1">Uncharacterized protein</fullName>
    </submittedName>
</protein>
<dbReference type="SUPFAM" id="SSF47954">
    <property type="entry name" value="Cyclin-like"/>
    <property type="match status" value="2"/>
</dbReference>
<reference evidence="1" key="1">
    <citation type="journal article" date="2015" name="Nature">
        <title>Complex archaea that bridge the gap between prokaryotes and eukaryotes.</title>
        <authorList>
            <person name="Spang A."/>
            <person name="Saw J.H."/>
            <person name="Jorgensen S.L."/>
            <person name="Zaremba-Niedzwiedzka K."/>
            <person name="Martijn J."/>
            <person name="Lind A.E."/>
            <person name="van Eijk R."/>
            <person name="Schleper C."/>
            <person name="Guy L."/>
            <person name="Ettema T.J."/>
        </authorList>
    </citation>
    <scope>NUCLEOTIDE SEQUENCE</scope>
</reference>
<dbReference type="AlphaFoldDB" id="A0A0F9IPL3"/>
<dbReference type="Gene3D" id="1.10.472.10">
    <property type="entry name" value="Cyclin-like"/>
    <property type="match status" value="1"/>
</dbReference>
<gene>
    <name evidence="1" type="ORF">LCGC14_1631700</name>
</gene>
<sequence length="840" mass="97684">MLILVLAIVFLIPYLSPISKTNNYSLKISEENSEELKNISEKLEIKEKHTFMTQISDKLLKYKILEITQEFNEKNVSFKEFLTVNVKNFLSLKSSHIYDTLIDHFKREKGTNRLILVKGYLFAKPFKTWIYECKPLTTEVIDKIEKNLEILKYVVYTLLEEAINEGAKVIISDLSKFIGVGHNMVRNTAKLMGNLNVIDYKRSYGIESANLQDVTTSTTGTQYHLSIQYLLTKYFGIVFGKIIYSEPHILKPLSSDHPDLLIILNDMDKGFQYHFRNKFDKLNVSIISFLDYEFIIVDFTTLISTSNIREKIKKYFPPPNALFLIVGIGLDDNILHEYKNVIIPYNVKIIGHEFFCRLMQLDLPKNKRFLIIFNDILKEVKEKNIEGLKNINQTIKTNLYRTSDLEKKLGVDSLSKIFNITDTAPKLFKLYFEKIINEIKRYGNSLNLPPECIETAKNFIIKAKKLDLIRINYEPIGYVGAALYLSSRFLLQKNEVTQEIVSDSLKMSTTPLQDRMSELRQCDEIILDVLFDASIKQILRTLQINSSQCKELAMTVIKLVYKKIYKVQKRESAHKEPIVISATAIYLAANKLGIRMQQKKISTLIGFTTSAIYYTIVEFKVIEGEFKKLNIELVDPIGTRRLENAKKVDDQIIEVLKEYRELGTREILTKLNESASKERNFYEHLNDMVERGMLRKKSVQIGSTTQARWKIKEFKDEILENLEKGRNLSTNQLLSKLKMDLSRKGYLEEYLSKFVEDGIIKNENNSWKLIRLKGIDEEIADLLKKRGKLNTLQIISKLKHYSPNTLRPHLYNLAKLGIIKKDQRREGKITINYWEYSNVK</sequence>
<dbReference type="CDD" id="cd00043">
    <property type="entry name" value="CYCLIN_SF"/>
    <property type="match status" value="1"/>
</dbReference>
<evidence type="ECO:0000313" key="1">
    <source>
        <dbReference type="EMBL" id="KKM21809.1"/>
    </source>
</evidence>
<proteinExistence type="predicted"/>
<dbReference type="EMBL" id="LAZR01013473">
    <property type="protein sequence ID" value="KKM21809.1"/>
    <property type="molecule type" value="Genomic_DNA"/>
</dbReference>
<accession>A0A0F9IPL3</accession>
<dbReference type="InterPro" id="IPR036915">
    <property type="entry name" value="Cyclin-like_sf"/>
</dbReference>
<name>A0A0F9IPL3_9ZZZZ</name>